<dbReference type="RefSeq" id="WP_245439243.1">
    <property type="nucleotide sequence ID" value="NZ_BJYU01000002.1"/>
</dbReference>
<evidence type="ECO:0000259" key="1">
    <source>
        <dbReference type="Pfam" id="PF13449"/>
    </source>
</evidence>
<name>A0A512BKY0_9HYPH</name>
<dbReference type="AlphaFoldDB" id="A0A512BKY0"/>
<evidence type="ECO:0000313" key="2">
    <source>
        <dbReference type="EMBL" id="GEO12583.1"/>
    </source>
</evidence>
<accession>A0A512BKY0</accession>
<dbReference type="InterPro" id="IPR014567">
    <property type="entry name" value="UCP031900"/>
</dbReference>
<dbReference type="InterPro" id="IPR006311">
    <property type="entry name" value="TAT_signal"/>
</dbReference>
<keyword evidence="3" id="KW-1185">Reference proteome</keyword>
<dbReference type="PROSITE" id="PS51318">
    <property type="entry name" value="TAT"/>
    <property type="match status" value="1"/>
</dbReference>
<dbReference type="Proteomes" id="UP000321085">
    <property type="component" value="Unassembled WGS sequence"/>
</dbReference>
<proteinExistence type="predicted"/>
<dbReference type="EMBL" id="BJYU01000002">
    <property type="protein sequence ID" value="GEO12583.1"/>
    <property type="molecule type" value="Genomic_DNA"/>
</dbReference>
<organism evidence="2 3">
    <name type="scientific">Microvirga aerophila</name>
    <dbReference type="NCBI Taxonomy" id="670291"/>
    <lineage>
        <taxon>Bacteria</taxon>
        <taxon>Pseudomonadati</taxon>
        <taxon>Pseudomonadota</taxon>
        <taxon>Alphaproteobacteria</taxon>
        <taxon>Hyphomicrobiales</taxon>
        <taxon>Methylobacteriaceae</taxon>
        <taxon>Microvirga</taxon>
    </lineage>
</organism>
<feature type="domain" description="Phytase-like" evidence="1">
    <location>
        <begin position="75"/>
        <end position="326"/>
    </location>
</feature>
<dbReference type="PIRSF" id="PIRSF031900">
    <property type="entry name" value="UCP031900"/>
    <property type="match status" value="1"/>
</dbReference>
<reference evidence="2 3" key="1">
    <citation type="submission" date="2019-07" db="EMBL/GenBank/DDBJ databases">
        <title>Whole genome shotgun sequence of Microvirga aerophila NBRC 106136.</title>
        <authorList>
            <person name="Hosoyama A."/>
            <person name="Uohara A."/>
            <person name="Ohji S."/>
            <person name="Ichikawa N."/>
        </authorList>
    </citation>
    <scope>NUCLEOTIDE SEQUENCE [LARGE SCALE GENOMIC DNA]</scope>
    <source>
        <strain evidence="2 3">NBRC 106136</strain>
    </source>
</reference>
<gene>
    <name evidence="2" type="ORF">MAE02_02790</name>
</gene>
<dbReference type="Pfam" id="PF13449">
    <property type="entry name" value="Phytase-like"/>
    <property type="match status" value="1"/>
</dbReference>
<dbReference type="InterPro" id="IPR027372">
    <property type="entry name" value="Phytase-like_dom"/>
</dbReference>
<sequence length="341" mass="36775">MRLSRRSLLIGGGALAATAVASRALSRRPQALEQPTAMAIEAVPIDRLSAADPDRSRFGALLFRSGLDLRSTDKRFGGFSALWRSRDGRDLVAVADNSQWLKARVETADGRLSGLSGTVLAPLLLDGGKPLRRSRFYDTESLTASGGAAFMGVERSHGVIRFDRHRDGSLGEGAPIAVPEELSGLPGNRGLEAIGIAPARSPLAGSLVAVAERSGWFDDTPTKGFILTGSQAGTFEVVRTAGYDISDLAFLPSGEMLLLERRFSVLDWLRIRLRRIARTAIRPGALVDGDVIFESDASQQIDNMEGLAVHREAGETILTMISDNNFNWFQRTLLLEFALAG</sequence>
<evidence type="ECO:0000313" key="3">
    <source>
        <dbReference type="Proteomes" id="UP000321085"/>
    </source>
</evidence>
<comment type="caution">
    <text evidence="2">The sequence shown here is derived from an EMBL/GenBank/DDBJ whole genome shotgun (WGS) entry which is preliminary data.</text>
</comment>
<protein>
    <recommendedName>
        <fullName evidence="1">Phytase-like domain-containing protein</fullName>
    </recommendedName>
</protein>